<dbReference type="InterPro" id="IPR013595">
    <property type="entry name" value="Pept_S33_TAP-like_C"/>
</dbReference>
<evidence type="ECO:0000256" key="1">
    <source>
        <dbReference type="ARBA" id="ARBA00010088"/>
    </source>
</evidence>
<dbReference type="PANTHER" id="PTHR43248">
    <property type="entry name" value="2-SUCCINYL-6-HYDROXY-2,4-CYCLOHEXADIENE-1-CARBOXYLATE SYNTHASE"/>
    <property type="match status" value="1"/>
</dbReference>
<organism evidence="5 6">
    <name type="scientific">Knufia obscura</name>
    <dbReference type="NCBI Taxonomy" id="1635080"/>
    <lineage>
        <taxon>Eukaryota</taxon>
        <taxon>Fungi</taxon>
        <taxon>Dikarya</taxon>
        <taxon>Ascomycota</taxon>
        <taxon>Pezizomycotina</taxon>
        <taxon>Eurotiomycetes</taxon>
        <taxon>Chaetothyriomycetidae</taxon>
        <taxon>Chaetothyriales</taxon>
        <taxon>Trichomeriaceae</taxon>
        <taxon>Knufia</taxon>
    </lineage>
</organism>
<dbReference type="RefSeq" id="XP_064735715.1">
    <property type="nucleotide sequence ID" value="XM_064870218.1"/>
</dbReference>
<gene>
    <name evidence="5" type="ORF">PMZ80_001778</name>
</gene>
<evidence type="ECO:0000313" key="5">
    <source>
        <dbReference type="EMBL" id="KAK5947625.1"/>
    </source>
</evidence>
<feature type="signal peptide" evidence="3">
    <location>
        <begin position="1"/>
        <end position="18"/>
    </location>
</feature>
<reference evidence="5 6" key="1">
    <citation type="journal article" date="2023" name="Res Sq">
        <title>Genomic and morphological characterization of Knufia obscura isolated from the Mars 2020 spacecraft assembly facility.</title>
        <authorList>
            <person name="Chander A.M."/>
            <person name="Teixeira M.M."/>
            <person name="Singh N.K."/>
            <person name="Williams M.P."/>
            <person name="Parker C.W."/>
            <person name="Leo P."/>
            <person name="Stajich J.E."/>
            <person name="Torok T."/>
            <person name="Tighe S."/>
            <person name="Mason C.E."/>
            <person name="Venkateswaran K."/>
        </authorList>
    </citation>
    <scope>NUCLEOTIDE SEQUENCE [LARGE SCALE GENOMIC DNA]</scope>
    <source>
        <strain evidence="5 6">CCFEE 5817</strain>
    </source>
</reference>
<dbReference type="GeneID" id="89995227"/>
<keyword evidence="3" id="KW-0732">Signal</keyword>
<accession>A0ABR0S443</accession>
<name>A0ABR0S443_9EURO</name>
<dbReference type="PANTHER" id="PTHR43248:SF25">
    <property type="entry name" value="AB HYDROLASE-1 DOMAIN-CONTAINING PROTEIN-RELATED"/>
    <property type="match status" value="1"/>
</dbReference>
<dbReference type="InterPro" id="IPR051601">
    <property type="entry name" value="Serine_prot/Carboxylest_S33"/>
</dbReference>
<evidence type="ECO:0000256" key="3">
    <source>
        <dbReference type="SAM" id="SignalP"/>
    </source>
</evidence>
<sequence length="524" mass="56218">MIGSEIAAVLGLTAAATALPQQQKQTLQWKPCPELNEQIANLSDPFPITKFDCAKLQVPLDYSCPKSSELLELDLFRINATKEPVLGSILYNPGGPGGTAAENLPLNAPDLHLNIGGQYNLISWDPRGTGNTLPFNCGVADAAGSSNVARRDTDLSLASANTTEIFLNFGWDQAVAYADACFATNNKTGQFIGTGSTAHDMISIVDALGEDGLLRYYGWSYGTALGDYFAAMFPDRVERMVLDANVNPHTYQQGHRSEFLEDTDKAFAAFIAECLANADACPLVAATNATTPTELFAVFNALISPLAENATSSPEAFNAYVGAIAVPYQQLYYPANWPSLAQTLTDTLLGVVPDTPTTPPPPPYNLGTDSLNGIRCSDATLQVPDATSYLPTLSSQLNSTTGFGPIYSALWPCASWRMPDKLQYTGNFTAKTRHPILFVNGEFDVATPISGAYNASAGFEGSVVLAHNGYGHGIIPSPSRCVAEKIQAYFVEGALPEEGTRCEPDFGPWELRAFYEESGLVRPF</sequence>
<dbReference type="Proteomes" id="UP001334248">
    <property type="component" value="Unassembled WGS sequence"/>
</dbReference>
<dbReference type="EMBL" id="JAVHJV010000001">
    <property type="protein sequence ID" value="KAK5947625.1"/>
    <property type="molecule type" value="Genomic_DNA"/>
</dbReference>
<keyword evidence="6" id="KW-1185">Reference proteome</keyword>
<dbReference type="SUPFAM" id="SSF53474">
    <property type="entry name" value="alpha/beta-Hydrolases"/>
    <property type="match status" value="1"/>
</dbReference>
<evidence type="ECO:0000259" key="4">
    <source>
        <dbReference type="Pfam" id="PF08386"/>
    </source>
</evidence>
<evidence type="ECO:0000313" key="6">
    <source>
        <dbReference type="Proteomes" id="UP001334248"/>
    </source>
</evidence>
<comment type="caution">
    <text evidence="5">The sequence shown here is derived from an EMBL/GenBank/DDBJ whole genome shotgun (WGS) entry which is preliminary data.</text>
</comment>
<protein>
    <recommendedName>
        <fullName evidence="4">Peptidase S33 tripeptidyl aminopeptidase-like C-terminal domain-containing protein</fullName>
    </recommendedName>
</protein>
<feature type="domain" description="Peptidase S33 tripeptidyl aminopeptidase-like C-terminal" evidence="4">
    <location>
        <begin position="409"/>
        <end position="502"/>
    </location>
</feature>
<evidence type="ECO:0000256" key="2">
    <source>
        <dbReference type="ARBA" id="ARBA00022801"/>
    </source>
</evidence>
<feature type="chain" id="PRO_5045437824" description="Peptidase S33 tripeptidyl aminopeptidase-like C-terminal domain-containing protein" evidence="3">
    <location>
        <begin position="19"/>
        <end position="524"/>
    </location>
</feature>
<keyword evidence="2" id="KW-0378">Hydrolase</keyword>
<dbReference type="Gene3D" id="3.40.50.1820">
    <property type="entry name" value="alpha/beta hydrolase"/>
    <property type="match status" value="1"/>
</dbReference>
<dbReference type="Pfam" id="PF08386">
    <property type="entry name" value="Abhydrolase_4"/>
    <property type="match status" value="1"/>
</dbReference>
<proteinExistence type="inferred from homology"/>
<comment type="similarity">
    <text evidence="1">Belongs to the peptidase S33 family.</text>
</comment>
<dbReference type="InterPro" id="IPR029058">
    <property type="entry name" value="AB_hydrolase_fold"/>
</dbReference>